<comment type="caution">
    <text evidence="2">The sequence shown here is derived from an EMBL/GenBank/DDBJ whole genome shotgun (WGS) entry which is preliminary data.</text>
</comment>
<accession>A0AAV5RZC4</accession>
<dbReference type="EMBL" id="BTGD01000010">
    <property type="protein sequence ID" value="GMM56969.1"/>
    <property type="molecule type" value="Genomic_DNA"/>
</dbReference>
<proteinExistence type="predicted"/>
<reference evidence="2 3" key="1">
    <citation type="journal article" date="2023" name="Elife">
        <title>Identification of key yeast species and microbe-microbe interactions impacting larval growth of Drosophila in the wild.</title>
        <authorList>
            <person name="Mure A."/>
            <person name="Sugiura Y."/>
            <person name="Maeda R."/>
            <person name="Honda K."/>
            <person name="Sakurai N."/>
            <person name="Takahashi Y."/>
            <person name="Watada M."/>
            <person name="Katoh T."/>
            <person name="Gotoh A."/>
            <person name="Gotoh Y."/>
            <person name="Taniguchi I."/>
            <person name="Nakamura K."/>
            <person name="Hayashi T."/>
            <person name="Katayama T."/>
            <person name="Uemura T."/>
            <person name="Hattori Y."/>
        </authorList>
    </citation>
    <scope>NUCLEOTIDE SEQUENCE [LARGE SCALE GENOMIC DNA]</scope>
    <source>
        <strain evidence="2 3">KH-74</strain>
    </source>
</reference>
<name>A0AAV5RZC4_MAUHU</name>
<organism evidence="2 3">
    <name type="scientific">Maudiozyma humilis</name>
    <name type="common">Sour dough yeast</name>
    <name type="synonym">Kazachstania humilis</name>
    <dbReference type="NCBI Taxonomy" id="51915"/>
    <lineage>
        <taxon>Eukaryota</taxon>
        <taxon>Fungi</taxon>
        <taxon>Dikarya</taxon>
        <taxon>Ascomycota</taxon>
        <taxon>Saccharomycotina</taxon>
        <taxon>Saccharomycetes</taxon>
        <taxon>Saccharomycetales</taxon>
        <taxon>Saccharomycetaceae</taxon>
        <taxon>Maudiozyma</taxon>
    </lineage>
</organism>
<protein>
    <submittedName>
        <fullName evidence="2">Uncharacterized protein</fullName>
    </submittedName>
</protein>
<keyword evidence="1" id="KW-1133">Transmembrane helix</keyword>
<feature type="transmembrane region" description="Helical" evidence="1">
    <location>
        <begin position="158"/>
        <end position="187"/>
    </location>
</feature>
<evidence type="ECO:0000256" key="1">
    <source>
        <dbReference type="SAM" id="Phobius"/>
    </source>
</evidence>
<keyword evidence="1" id="KW-0472">Membrane</keyword>
<evidence type="ECO:0000313" key="3">
    <source>
        <dbReference type="Proteomes" id="UP001377567"/>
    </source>
</evidence>
<sequence>MLKKPVQGTVVSSDITKEKKKHNDYPFYRTITAIRRYYIVQQLMYSIEKVGWIRRAVSCVAGVFTCIAQMKVYALISPLVGLIDIPLSAIIRGPMTVAPSCQSLSMKEVRNTTLLPITILLEPFTHMGRLKVQRKPVTFDCKADLSLASQQNIIQHSYVRVVVIFNFMVYALLSLLNLATSCLLLCVPRTRHGASIPATPSASEQHVTYNSSMTFHTPEQVVSIKWSYEMSVKPNHLMDFNLCPPYSLKPPEGTYVKV</sequence>
<gene>
    <name evidence="2" type="ORF">DAKH74_035850</name>
</gene>
<keyword evidence="1" id="KW-0812">Transmembrane</keyword>
<evidence type="ECO:0000313" key="2">
    <source>
        <dbReference type="EMBL" id="GMM56969.1"/>
    </source>
</evidence>
<keyword evidence="3" id="KW-1185">Reference proteome</keyword>
<dbReference type="AlphaFoldDB" id="A0AAV5RZC4"/>
<dbReference type="Proteomes" id="UP001377567">
    <property type="component" value="Unassembled WGS sequence"/>
</dbReference>